<dbReference type="Proteomes" id="UP000231901">
    <property type="component" value="Chromosome"/>
</dbReference>
<organism evidence="2 3">
    <name type="scientific">Dickeya fangzhongdai</name>
    <dbReference type="NCBI Taxonomy" id="1778540"/>
    <lineage>
        <taxon>Bacteria</taxon>
        <taxon>Pseudomonadati</taxon>
        <taxon>Pseudomonadota</taxon>
        <taxon>Gammaproteobacteria</taxon>
        <taxon>Enterobacterales</taxon>
        <taxon>Pectobacteriaceae</taxon>
        <taxon>Dickeya</taxon>
    </lineage>
</organism>
<evidence type="ECO:0000259" key="1">
    <source>
        <dbReference type="PROSITE" id="PS51782"/>
    </source>
</evidence>
<dbReference type="KEGG" id="dfn:CVE23_18475"/>
<dbReference type="InterPro" id="IPR036779">
    <property type="entry name" value="LysM_dom_sf"/>
</dbReference>
<feature type="domain" description="LysM" evidence="1">
    <location>
        <begin position="164"/>
        <end position="211"/>
    </location>
</feature>
<dbReference type="AlphaFoldDB" id="A0A2K8QQH7"/>
<dbReference type="Pfam" id="PF19266">
    <property type="entry name" value="CIS_tube"/>
    <property type="match status" value="1"/>
</dbReference>
<dbReference type="RefSeq" id="WP_100850117.1">
    <property type="nucleotide sequence ID" value="NZ_BMJF01000019.1"/>
</dbReference>
<accession>A0A2K8QQH7</accession>
<dbReference type="Gene3D" id="3.10.350.10">
    <property type="entry name" value="LysM domain"/>
    <property type="match status" value="1"/>
</dbReference>
<dbReference type="EMBL" id="CP025003">
    <property type="protein sequence ID" value="ATZ95779.1"/>
    <property type="molecule type" value="Genomic_DNA"/>
</dbReference>
<dbReference type="GeneID" id="66566302"/>
<name>A0A2K8QQH7_9GAMM</name>
<evidence type="ECO:0000313" key="3">
    <source>
        <dbReference type="Proteomes" id="UP000231901"/>
    </source>
</evidence>
<dbReference type="InterPro" id="IPR045361">
    <property type="entry name" value="CIS_tube_prot_N"/>
</dbReference>
<reference evidence="3" key="1">
    <citation type="journal article" date="2018" name="Genome Announc.">
        <title>Complete genome sequence of a Dickeya fangzhongdai type strain causing bleeding canker of pear tree trunks.</title>
        <authorList>
            <person name="Zhao Y."/>
            <person name="Tian Y."/>
            <person name="Li X."/>
            <person name="Hu B."/>
        </authorList>
    </citation>
    <scope>NUCLEOTIDE SEQUENCE [LARGE SCALE GENOMIC DNA]</scope>
    <source>
        <strain evidence="3">DSM 101947</strain>
    </source>
</reference>
<dbReference type="PROSITE" id="PS51782">
    <property type="entry name" value="LYSM"/>
    <property type="match status" value="1"/>
</dbReference>
<evidence type="ECO:0000313" key="2">
    <source>
        <dbReference type="EMBL" id="ATZ95779.1"/>
    </source>
</evidence>
<sequence>MQKLTIRTLDKKQQFDVMLNPAGIRHEHGINYTNRSAAGNRALGSLAPRLGFASYQSETLSFEMMIDGTGVVEQPQKADVAGQITQLKNVVYRYVGDKHEPSVVVLTWGTLSFKGRLTRLAIRYSLFDAAGAPLRATVELRFDNYLDSNEQALRANRSSPDLTHSVVVKQGDTLPQLCQAIYQDSAYYVAVARYNNLTSVRHIVPGTRLYFPPLA</sequence>
<keyword evidence="3" id="KW-1185">Reference proteome</keyword>
<protein>
    <submittedName>
        <fullName evidence="2">Peptidoglycan-binding protein</fullName>
    </submittedName>
</protein>
<dbReference type="InterPro" id="IPR018392">
    <property type="entry name" value="LysM"/>
</dbReference>
<proteinExistence type="predicted"/>
<gene>
    <name evidence="2" type="ORF">CVE23_18475</name>
</gene>